<dbReference type="Pfam" id="PF03214">
    <property type="entry name" value="RGP"/>
    <property type="match status" value="1"/>
</dbReference>
<protein>
    <submittedName>
        <fullName evidence="5">Uncharacterized protein</fullName>
    </submittedName>
</protein>
<keyword evidence="3" id="KW-0333">Golgi apparatus</keyword>
<organism evidence="5 6">
    <name type="scientific">Zizania palustris</name>
    <name type="common">Northern wild rice</name>
    <dbReference type="NCBI Taxonomy" id="103762"/>
    <lineage>
        <taxon>Eukaryota</taxon>
        <taxon>Viridiplantae</taxon>
        <taxon>Streptophyta</taxon>
        <taxon>Embryophyta</taxon>
        <taxon>Tracheophyta</taxon>
        <taxon>Spermatophyta</taxon>
        <taxon>Magnoliopsida</taxon>
        <taxon>Liliopsida</taxon>
        <taxon>Poales</taxon>
        <taxon>Poaceae</taxon>
        <taxon>BOP clade</taxon>
        <taxon>Oryzoideae</taxon>
        <taxon>Oryzeae</taxon>
        <taxon>Zizaniinae</taxon>
        <taxon>Zizania</taxon>
    </lineage>
</organism>
<evidence type="ECO:0000256" key="1">
    <source>
        <dbReference type="ARBA" id="ARBA00004555"/>
    </source>
</evidence>
<reference evidence="5" key="2">
    <citation type="submission" date="2021-02" db="EMBL/GenBank/DDBJ databases">
        <authorList>
            <person name="Kimball J.A."/>
            <person name="Haas M.W."/>
            <person name="Macchietto M."/>
            <person name="Kono T."/>
            <person name="Duquette J."/>
            <person name="Shao M."/>
        </authorList>
    </citation>
    <scope>NUCLEOTIDE SEQUENCE</scope>
    <source>
        <tissue evidence="5">Fresh leaf tissue</tissue>
    </source>
</reference>
<comment type="subcellular location">
    <subcellularLocation>
        <location evidence="1">Golgi apparatus</location>
    </subcellularLocation>
</comment>
<accession>A0A8J5WY35</accession>
<dbReference type="GO" id="GO:0005794">
    <property type="term" value="C:Golgi apparatus"/>
    <property type="evidence" value="ECO:0007669"/>
    <property type="project" value="UniProtKB-SubCell"/>
</dbReference>
<dbReference type="GO" id="GO:0052691">
    <property type="term" value="F:UDP-arabinopyranose mutase activity"/>
    <property type="evidence" value="ECO:0007669"/>
    <property type="project" value="TreeGrafter"/>
</dbReference>
<keyword evidence="4" id="KW-0961">Cell wall biogenesis/degradation</keyword>
<evidence type="ECO:0000256" key="4">
    <source>
        <dbReference type="ARBA" id="ARBA00023316"/>
    </source>
</evidence>
<dbReference type="PANTHER" id="PTHR31682">
    <property type="entry name" value="UDP-ARABINOSE MUTASE"/>
    <property type="match status" value="1"/>
</dbReference>
<dbReference type="OrthoDB" id="1525324at2759"/>
<dbReference type="EMBL" id="JAAALK010000079">
    <property type="protein sequence ID" value="KAG8099413.1"/>
    <property type="molecule type" value="Genomic_DNA"/>
</dbReference>
<evidence type="ECO:0000256" key="2">
    <source>
        <dbReference type="ARBA" id="ARBA00008986"/>
    </source>
</evidence>
<keyword evidence="6" id="KW-1185">Reference proteome</keyword>
<gene>
    <name evidence="5" type="ORF">GUJ93_ZPchr0013g37678</name>
</gene>
<comment type="similarity">
    <text evidence="2">Belongs to the RGP family.</text>
</comment>
<reference evidence="5" key="1">
    <citation type="journal article" date="2021" name="bioRxiv">
        <title>Whole Genome Assembly and Annotation of Northern Wild Rice, Zizania palustris L., Supports a Whole Genome Duplication in the Zizania Genus.</title>
        <authorList>
            <person name="Haas M."/>
            <person name="Kono T."/>
            <person name="Macchietto M."/>
            <person name="Millas R."/>
            <person name="McGilp L."/>
            <person name="Shao M."/>
            <person name="Duquette J."/>
            <person name="Hirsch C.N."/>
            <person name="Kimball J."/>
        </authorList>
    </citation>
    <scope>NUCLEOTIDE SEQUENCE</scope>
    <source>
        <tissue evidence="5">Fresh leaf tissue</tissue>
    </source>
</reference>
<dbReference type="InterPro" id="IPR037595">
    <property type="entry name" value="RGP_fam"/>
</dbReference>
<evidence type="ECO:0000313" key="6">
    <source>
        <dbReference type="Proteomes" id="UP000729402"/>
    </source>
</evidence>
<evidence type="ECO:0000256" key="3">
    <source>
        <dbReference type="ARBA" id="ARBA00023034"/>
    </source>
</evidence>
<dbReference type="Proteomes" id="UP000729402">
    <property type="component" value="Unassembled WGS sequence"/>
</dbReference>
<dbReference type="GO" id="GO:0005829">
    <property type="term" value="C:cytosol"/>
    <property type="evidence" value="ECO:0007669"/>
    <property type="project" value="TreeGrafter"/>
</dbReference>
<proteinExistence type="inferred from homology"/>
<dbReference type="AlphaFoldDB" id="A0A8J5WY35"/>
<dbReference type="GO" id="GO:0033356">
    <property type="term" value="P:UDP-L-arabinose metabolic process"/>
    <property type="evidence" value="ECO:0007669"/>
    <property type="project" value="TreeGrafter"/>
</dbReference>
<evidence type="ECO:0000313" key="5">
    <source>
        <dbReference type="EMBL" id="KAG8099413.1"/>
    </source>
</evidence>
<dbReference type="GO" id="GO:0071555">
    <property type="term" value="P:cell wall organization"/>
    <property type="evidence" value="ECO:0007669"/>
    <property type="project" value="UniProtKB-KW"/>
</dbReference>
<dbReference type="PANTHER" id="PTHR31682:SF44">
    <property type="entry name" value="UDP-ARABINOPYRANOSE MUTASE 3"/>
    <property type="match status" value="1"/>
</dbReference>
<name>A0A8J5WY35_ZIZPA</name>
<sequence>MAAVSSTPLLKDELDIDGDPGKIIRVPEGFDYELYNRNGISRILVPKASCISFKDSACRCFGYMVSDSEKKYIYTIDDDCFVAKDPSGKDISALEQHIKNLLSPSAPYFFRIAQITWAFGCQDWPSLHLAQRAKQATHL</sequence>
<comment type="caution">
    <text evidence="5">The sequence shown here is derived from an EMBL/GenBank/DDBJ whole genome shotgun (WGS) entry which is preliminary data.</text>
</comment>